<dbReference type="InterPro" id="IPR036649">
    <property type="entry name" value="Pyrophosphatase_sf"/>
</dbReference>
<dbReference type="PANTHER" id="PTHR10286">
    <property type="entry name" value="INORGANIC PYROPHOSPHATASE"/>
    <property type="match status" value="1"/>
</dbReference>
<dbReference type="GO" id="GO:0006796">
    <property type="term" value="P:phosphate-containing compound metabolic process"/>
    <property type="evidence" value="ECO:0007669"/>
    <property type="project" value="InterPro"/>
</dbReference>
<proteinExistence type="predicted"/>
<name>A0A937FBH4_9BACT</name>
<evidence type="ECO:0000256" key="2">
    <source>
        <dbReference type="ARBA" id="ARBA00012146"/>
    </source>
</evidence>
<evidence type="ECO:0000313" key="6">
    <source>
        <dbReference type="EMBL" id="MBL3657825.1"/>
    </source>
</evidence>
<keyword evidence="7" id="KW-1185">Reference proteome</keyword>
<dbReference type="Proteomes" id="UP000659388">
    <property type="component" value="Unassembled WGS sequence"/>
</dbReference>
<protein>
    <recommendedName>
        <fullName evidence="2">inorganic diphosphatase</fullName>
        <ecNumber evidence="2">3.6.1.1</ecNumber>
    </recommendedName>
</protein>
<gene>
    <name evidence="6" type="ORF">JL102_16870</name>
</gene>
<dbReference type="Gene3D" id="3.90.80.10">
    <property type="entry name" value="Inorganic pyrophosphatase"/>
    <property type="match status" value="1"/>
</dbReference>
<dbReference type="Pfam" id="PF00719">
    <property type="entry name" value="Pyrophosphatase"/>
    <property type="match status" value="1"/>
</dbReference>
<dbReference type="SUPFAM" id="SSF50324">
    <property type="entry name" value="Inorganic pyrophosphatase"/>
    <property type="match status" value="1"/>
</dbReference>
<reference evidence="6" key="1">
    <citation type="submission" date="2021-01" db="EMBL/GenBank/DDBJ databases">
        <title>Fulvivirga kasyanovii gen. nov., sp nov., a novel member of the phylum Bacteroidetes isolated from seawater in a mussel farm.</title>
        <authorList>
            <person name="Zhao L.-H."/>
            <person name="Wang Z.-J."/>
        </authorList>
    </citation>
    <scope>NUCLEOTIDE SEQUENCE</scope>
    <source>
        <strain evidence="6">2943</strain>
    </source>
</reference>
<dbReference type="AlphaFoldDB" id="A0A937FBH4"/>
<comment type="cofactor">
    <cofactor evidence="1">
        <name>Mg(2+)</name>
        <dbReference type="ChEBI" id="CHEBI:18420"/>
    </cofactor>
</comment>
<keyword evidence="5" id="KW-0460">Magnesium</keyword>
<dbReference type="GO" id="GO:0000287">
    <property type="term" value="F:magnesium ion binding"/>
    <property type="evidence" value="ECO:0007669"/>
    <property type="project" value="InterPro"/>
</dbReference>
<dbReference type="InterPro" id="IPR008162">
    <property type="entry name" value="Pyrophosphatase"/>
</dbReference>
<dbReference type="EC" id="3.6.1.1" evidence="2"/>
<dbReference type="GO" id="GO:0005737">
    <property type="term" value="C:cytoplasm"/>
    <property type="evidence" value="ECO:0007669"/>
    <property type="project" value="InterPro"/>
</dbReference>
<keyword evidence="4" id="KW-0378">Hydrolase</keyword>
<evidence type="ECO:0000256" key="3">
    <source>
        <dbReference type="ARBA" id="ARBA00022723"/>
    </source>
</evidence>
<comment type="caution">
    <text evidence="6">The sequence shown here is derived from an EMBL/GenBank/DDBJ whole genome shotgun (WGS) entry which is preliminary data.</text>
</comment>
<dbReference type="RefSeq" id="WP_202245610.1">
    <property type="nucleotide sequence ID" value="NZ_JAESIY010000009.1"/>
</dbReference>
<organism evidence="6 7">
    <name type="scientific">Fulvivirga sediminis</name>
    <dbReference type="NCBI Taxonomy" id="2803949"/>
    <lineage>
        <taxon>Bacteria</taxon>
        <taxon>Pseudomonadati</taxon>
        <taxon>Bacteroidota</taxon>
        <taxon>Cytophagia</taxon>
        <taxon>Cytophagales</taxon>
        <taxon>Fulvivirgaceae</taxon>
        <taxon>Fulvivirga</taxon>
    </lineage>
</organism>
<dbReference type="EMBL" id="JAESIY010000009">
    <property type="protein sequence ID" value="MBL3657825.1"/>
    <property type="molecule type" value="Genomic_DNA"/>
</dbReference>
<evidence type="ECO:0000313" key="7">
    <source>
        <dbReference type="Proteomes" id="UP000659388"/>
    </source>
</evidence>
<sequence length="218" mass="24632">MKKITPIRVLNVLNKLLCEFLRSIYHFKPLLFVFSTLLLLNCTNNHYNEPAFSENGMAQMVIEIPAGTNLKYEFNPQSEKFEVEIIDGAKRSVNFLGYPGNYGFIPSTLMDTANGGDGDALDVLLISASLNRGQLIPIIPIAVLKLDDHGENDDKIIAIPAEESLRTINSMSLTDLQNDYPNVEKILKLWFTGYKDGIEFKGWDNEKQAMKVIIQYKK</sequence>
<accession>A0A937FBH4</accession>
<evidence type="ECO:0000256" key="1">
    <source>
        <dbReference type="ARBA" id="ARBA00001946"/>
    </source>
</evidence>
<dbReference type="GO" id="GO:0004427">
    <property type="term" value="F:inorganic diphosphate phosphatase activity"/>
    <property type="evidence" value="ECO:0007669"/>
    <property type="project" value="UniProtKB-EC"/>
</dbReference>
<keyword evidence="3" id="KW-0479">Metal-binding</keyword>
<evidence type="ECO:0000256" key="5">
    <source>
        <dbReference type="ARBA" id="ARBA00022842"/>
    </source>
</evidence>
<evidence type="ECO:0000256" key="4">
    <source>
        <dbReference type="ARBA" id="ARBA00022801"/>
    </source>
</evidence>